<accession>A0ACC7P9R5</accession>
<evidence type="ECO:0000313" key="2">
    <source>
        <dbReference type="Proteomes" id="UP001637618"/>
    </source>
</evidence>
<sequence length="174" mass="18686">MNGFDMACLVVGLVLLAGCDKGSDLQALKGQLQVVRQQVPVPPVEVPAVATRSRHSVFDPASMRDPFQAPSQPVVRPSGRAGPAPNPDRPPQFLEGFAIDDFQMVGTLALGVQVFALLRGTAGVHRLEVGDYLGRDHGQVVAIHEGQVDIVELFSNGQGEWLERSRTLVLNVNS</sequence>
<dbReference type="Proteomes" id="UP001637618">
    <property type="component" value="Unassembled WGS sequence"/>
</dbReference>
<gene>
    <name evidence="1" type="ORF">OOJ96_06365</name>
</gene>
<evidence type="ECO:0000313" key="1">
    <source>
        <dbReference type="EMBL" id="MFO2477028.1"/>
    </source>
</evidence>
<comment type="caution">
    <text evidence="1">The sequence shown here is derived from an EMBL/GenBank/DDBJ whole genome shotgun (WGS) entry which is preliminary data.</text>
</comment>
<protein>
    <submittedName>
        <fullName evidence="1">Pilus assembly protein PilP</fullName>
    </submittedName>
</protein>
<dbReference type="EMBL" id="JAPEQY010000004">
    <property type="protein sequence ID" value="MFO2477028.1"/>
    <property type="molecule type" value="Genomic_DNA"/>
</dbReference>
<organism evidence="1 2">
    <name type="scientific">Pseudomonas imrae</name>
    <dbReference type="NCBI Taxonomy" id="2992837"/>
    <lineage>
        <taxon>Bacteria</taxon>
        <taxon>Pseudomonadati</taxon>
        <taxon>Pseudomonadota</taxon>
        <taxon>Gammaproteobacteria</taxon>
        <taxon>Pseudomonadales</taxon>
        <taxon>Pseudomonadaceae</taxon>
        <taxon>Pseudomonas</taxon>
    </lineage>
</organism>
<keyword evidence="2" id="KW-1185">Reference proteome</keyword>
<name>A0ACC7P9R5_9PSED</name>
<reference evidence="1" key="1">
    <citation type="submission" date="2022-11" db="EMBL/GenBank/DDBJ databases">
        <title>Draft genome sequences of strains of Pseudomonas imrae sp. nov.</title>
        <authorList>
            <person name="Salva Serra F."/>
            <person name="Nimje P."/>
            <person name="Moore E.R.B."/>
            <person name="Marathe N.P."/>
        </authorList>
    </citation>
    <scope>NUCLEOTIDE SEQUENCE</scope>
    <source>
        <strain evidence="1">15FMM2</strain>
    </source>
</reference>
<proteinExistence type="predicted"/>